<dbReference type="Proteomes" id="UP001150538">
    <property type="component" value="Unassembled WGS sequence"/>
</dbReference>
<evidence type="ECO:0000259" key="3">
    <source>
        <dbReference type="PROSITE" id="PS50090"/>
    </source>
</evidence>
<organism evidence="5 6">
    <name type="scientific">Mycoemilia scoparia</name>
    <dbReference type="NCBI Taxonomy" id="417184"/>
    <lineage>
        <taxon>Eukaryota</taxon>
        <taxon>Fungi</taxon>
        <taxon>Fungi incertae sedis</taxon>
        <taxon>Zoopagomycota</taxon>
        <taxon>Kickxellomycotina</taxon>
        <taxon>Kickxellomycetes</taxon>
        <taxon>Kickxellales</taxon>
        <taxon>Kickxellaceae</taxon>
        <taxon>Mycoemilia</taxon>
    </lineage>
</organism>
<dbReference type="PANTHER" id="PTHR46734:SF1">
    <property type="entry name" value="TELOMERIC REPEAT-BINDING FACTOR 1"/>
    <property type="match status" value="1"/>
</dbReference>
<feature type="region of interest" description="Disordered" evidence="2">
    <location>
        <begin position="159"/>
        <end position="235"/>
    </location>
</feature>
<evidence type="ECO:0000313" key="6">
    <source>
        <dbReference type="Proteomes" id="UP001150538"/>
    </source>
</evidence>
<feature type="compositionally biased region" description="Basic and acidic residues" evidence="2">
    <location>
        <begin position="217"/>
        <end position="235"/>
    </location>
</feature>
<feature type="compositionally biased region" description="Low complexity" evidence="2">
    <location>
        <begin position="984"/>
        <end position="995"/>
    </location>
</feature>
<dbReference type="CDD" id="cd00167">
    <property type="entry name" value="SANT"/>
    <property type="match status" value="1"/>
</dbReference>
<accession>A0A9W8DPD8</accession>
<protein>
    <submittedName>
        <fullName evidence="5">Uncharacterized protein</fullName>
    </submittedName>
</protein>
<evidence type="ECO:0000259" key="4">
    <source>
        <dbReference type="PROSITE" id="PS51294"/>
    </source>
</evidence>
<evidence type="ECO:0000313" key="5">
    <source>
        <dbReference type="EMBL" id="KAJ1919054.1"/>
    </source>
</evidence>
<evidence type="ECO:0000256" key="1">
    <source>
        <dbReference type="ARBA" id="ARBA00023242"/>
    </source>
</evidence>
<evidence type="ECO:0000256" key="2">
    <source>
        <dbReference type="SAM" id="MobiDB-lite"/>
    </source>
</evidence>
<dbReference type="InterPro" id="IPR009057">
    <property type="entry name" value="Homeodomain-like_sf"/>
</dbReference>
<dbReference type="PROSITE" id="PS51294">
    <property type="entry name" value="HTH_MYB"/>
    <property type="match status" value="1"/>
</dbReference>
<name>A0A9W8DPD8_9FUNG</name>
<dbReference type="InterPro" id="IPR001005">
    <property type="entry name" value="SANT/Myb"/>
</dbReference>
<reference evidence="5" key="1">
    <citation type="submission" date="2022-07" db="EMBL/GenBank/DDBJ databases">
        <title>Phylogenomic reconstructions and comparative analyses of Kickxellomycotina fungi.</title>
        <authorList>
            <person name="Reynolds N.K."/>
            <person name="Stajich J.E."/>
            <person name="Barry K."/>
            <person name="Grigoriev I.V."/>
            <person name="Crous P."/>
            <person name="Smith M.E."/>
        </authorList>
    </citation>
    <scope>NUCLEOTIDE SEQUENCE</scope>
    <source>
        <strain evidence="5">NBRC 100468</strain>
    </source>
</reference>
<dbReference type="CDD" id="cd11660">
    <property type="entry name" value="SANT_TRF"/>
    <property type="match status" value="1"/>
</dbReference>
<feature type="domain" description="Myb-like" evidence="3">
    <location>
        <begin position="226"/>
        <end position="281"/>
    </location>
</feature>
<feature type="domain" description="Myb-like" evidence="3">
    <location>
        <begin position="331"/>
        <end position="378"/>
    </location>
</feature>
<dbReference type="Pfam" id="PF00249">
    <property type="entry name" value="Myb_DNA-binding"/>
    <property type="match status" value="2"/>
</dbReference>
<dbReference type="InterPro" id="IPR017930">
    <property type="entry name" value="Myb_dom"/>
</dbReference>
<proteinExistence type="predicted"/>
<comment type="caution">
    <text evidence="5">The sequence shown here is derived from an EMBL/GenBank/DDBJ whole genome shotgun (WGS) entry which is preliminary data.</text>
</comment>
<keyword evidence="6" id="KW-1185">Reference proteome</keyword>
<feature type="domain" description="HTH myb-type" evidence="4">
    <location>
        <begin position="232"/>
        <end position="285"/>
    </location>
</feature>
<sequence>MESPLGDSATAAARVLANWQEKAIGDSGASSWTTIPAVRGTSGENPIPTQATPSDTDVGLLVLLDCAANLSHSNNHSEALTTQSMAGNGGVEKSSQYNITTNNSVSVNTSSTATNAGVGILTTAVSPNDTLIADTANAVYKISFGGASPQHTAQGHMVGYNLTASPPQPDFETSTRKKRKRDKQKNDQTSMSNTTTNSQVGKTQPDKPSSGKKASSKSKDGKETKEARRAARRWSEVETEALIQGCLRHGVGAWKKILDDADFKFNNRTSVDLKDRFRTIRAQECAQAGGGRPGSRSNKDKGRVPDVVWPLPPTSQRLQGMQRVQRKPTRNYTREEDVRLLLGVYRHGNHWTRIAEDSALHLRDRPGQSLRDRLRNAFPTIFRLFGYSIPKKERITKINSEDNARHQFSDGSHKSDDPSYGNNISDSAAAAKRGDGKVPSNVKDMVIARLKEMGETLESAWKIAAAAAPSTTVGSLSTPSSHVTLSSAIPFPSSSSGPNAGTPSIAATDLLSLSDVNVSGGGASGLVQIPEGPSSALRDAEELMAPGDGTDTKGMTISTNGAHLALQSDGAQLPEGSHISSIASTPLHPWVNDPFGHFSVTPEDIVNSHVNGGNGLSDTTGTAMTTGNVSSNLLRRRGSNIEWTASNSPLSELLVTINSNGDATAFQDPSQTAFYRRPSMPVLPTQCVAIQTIDPRLPMTTNPVVKNPRKKPRRSHTVSNVSSNATRNTSASRPPRIPTTSVVNSWNPLGSQPQLGSLHSAGYKHEAGQWGALPVNSNGGSGRGRRRSRTVGNRASISTLPRGRGSQVAAPPRRASCVEPESNGLGGTELPMASHTSFPHIFSLLTQGGNDTSLMPGLLGGPSSAGPTSSMNEFSSFLPPRPFSAIEASPPFADNLFNTAIGHDLHSTLPQETTSTASTPSINVPPSAISVPLTATEEAANEAKPLSYDEHEIFNQILTTMSTSGQLSVYDPQPTSIGEAYTFPTESPSSPDTSEANSPPILSKQD</sequence>
<keyword evidence="1" id="KW-0539">Nucleus</keyword>
<dbReference type="SUPFAM" id="SSF46689">
    <property type="entry name" value="Homeodomain-like"/>
    <property type="match status" value="2"/>
</dbReference>
<dbReference type="Gene3D" id="1.10.10.60">
    <property type="entry name" value="Homeodomain-like"/>
    <property type="match status" value="1"/>
</dbReference>
<gene>
    <name evidence="5" type="ORF">H4219_002208</name>
</gene>
<dbReference type="SMART" id="SM00717">
    <property type="entry name" value="SANT"/>
    <property type="match status" value="2"/>
</dbReference>
<dbReference type="OrthoDB" id="608866at2759"/>
<feature type="region of interest" description="Disordered" evidence="2">
    <location>
        <begin position="971"/>
        <end position="1006"/>
    </location>
</feature>
<feature type="region of interest" description="Disordered" evidence="2">
    <location>
        <begin position="284"/>
        <end position="330"/>
    </location>
</feature>
<dbReference type="InterPro" id="IPR052450">
    <property type="entry name" value="TRBD-Containing_Protein"/>
</dbReference>
<feature type="compositionally biased region" description="Polar residues" evidence="2">
    <location>
        <begin position="717"/>
        <end position="748"/>
    </location>
</feature>
<feature type="compositionally biased region" description="Basic and acidic residues" evidence="2">
    <location>
        <begin position="399"/>
        <end position="417"/>
    </location>
</feature>
<feature type="region of interest" description="Disordered" evidence="2">
    <location>
        <begin position="699"/>
        <end position="748"/>
    </location>
</feature>
<dbReference type="PROSITE" id="PS50090">
    <property type="entry name" value="MYB_LIKE"/>
    <property type="match status" value="2"/>
</dbReference>
<dbReference type="EMBL" id="JANBPU010000033">
    <property type="protein sequence ID" value="KAJ1919054.1"/>
    <property type="molecule type" value="Genomic_DNA"/>
</dbReference>
<dbReference type="AlphaFoldDB" id="A0A9W8DPD8"/>
<feature type="region of interest" description="Disordered" evidence="2">
    <location>
        <begin position="772"/>
        <end position="823"/>
    </location>
</feature>
<feature type="compositionally biased region" description="Low complexity" evidence="2">
    <location>
        <begin position="187"/>
        <end position="198"/>
    </location>
</feature>
<dbReference type="PANTHER" id="PTHR46734">
    <property type="entry name" value="TELOMERIC REPEAT-BINDING FACTOR 1 TERF1"/>
    <property type="match status" value="1"/>
</dbReference>
<feature type="compositionally biased region" description="Basic residues" evidence="2">
    <location>
        <begin position="707"/>
        <end position="716"/>
    </location>
</feature>
<feature type="region of interest" description="Disordered" evidence="2">
    <location>
        <begin position="399"/>
        <end position="438"/>
    </location>
</feature>
<dbReference type="Gene3D" id="1.10.246.220">
    <property type="match status" value="1"/>
</dbReference>